<name>A0ABU0U505_9SPHI</name>
<evidence type="ECO:0000259" key="3">
    <source>
        <dbReference type="PROSITE" id="PS50110"/>
    </source>
</evidence>
<feature type="domain" description="Response regulatory" evidence="3">
    <location>
        <begin position="8"/>
        <end position="123"/>
    </location>
</feature>
<dbReference type="InterPro" id="IPR001789">
    <property type="entry name" value="Sig_transdc_resp-reg_receiver"/>
</dbReference>
<accession>A0ABU0U505</accession>
<evidence type="ECO:0000313" key="5">
    <source>
        <dbReference type="Proteomes" id="UP001244640"/>
    </source>
</evidence>
<dbReference type="InterPro" id="IPR011006">
    <property type="entry name" value="CheY-like_superfamily"/>
</dbReference>
<dbReference type="InterPro" id="IPR050595">
    <property type="entry name" value="Bact_response_regulator"/>
</dbReference>
<dbReference type="SMART" id="SM00448">
    <property type="entry name" value="REC"/>
    <property type="match status" value="1"/>
</dbReference>
<evidence type="ECO:0000313" key="4">
    <source>
        <dbReference type="EMBL" id="MDQ1150050.1"/>
    </source>
</evidence>
<dbReference type="RefSeq" id="WP_307185772.1">
    <property type="nucleotide sequence ID" value="NZ_JAUTBA010000001.1"/>
</dbReference>
<reference evidence="4 5" key="1">
    <citation type="submission" date="2023-07" db="EMBL/GenBank/DDBJ databases">
        <title>Functional and genomic diversity of the sorghum phyllosphere microbiome.</title>
        <authorList>
            <person name="Shade A."/>
        </authorList>
    </citation>
    <scope>NUCLEOTIDE SEQUENCE [LARGE SCALE GENOMIC DNA]</scope>
    <source>
        <strain evidence="4 5">SORGH_AS_0892</strain>
    </source>
</reference>
<evidence type="ECO:0000256" key="2">
    <source>
        <dbReference type="PROSITE-ProRule" id="PRU00169"/>
    </source>
</evidence>
<dbReference type="SUPFAM" id="SSF52172">
    <property type="entry name" value="CheY-like"/>
    <property type="match status" value="1"/>
</dbReference>
<keyword evidence="5" id="KW-1185">Reference proteome</keyword>
<keyword evidence="1 2" id="KW-0597">Phosphoprotein</keyword>
<evidence type="ECO:0000256" key="1">
    <source>
        <dbReference type="ARBA" id="ARBA00022553"/>
    </source>
</evidence>
<dbReference type="Gene3D" id="3.40.50.2300">
    <property type="match status" value="1"/>
</dbReference>
<protein>
    <submittedName>
        <fullName evidence="4">DNA-binding NarL/FixJ family response regulator</fullName>
    </submittedName>
</protein>
<keyword evidence="4" id="KW-0238">DNA-binding</keyword>
<gene>
    <name evidence="4" type="ORF">QE382_002034</name>
</gene>
<dbReference type="Pfam" id="PF00072">
    <property type="entry name" value="Response_reg"/>
    <property type="match status" value="1"/>
</dbReference>
<dbReference type="GO" id="GO:0003677">
    <property type="term" value="F:DNA binding"/>
    <property type="evidence" value="ECO:0007669"/>
    <property type="project" value="UniProtKB-KW"/>
</dbReference>
<dbReference type="EMBL" id="JAUTBA010000001">
    <property type="protein sequence ID" value="MDQ1150050.1"/>
    <property type="molecule type" value="Genomic_DNA"/>
</dbReference>
<comment type="caution">
    <text evidence="4">The sequence shown here is derived from an EMBL/GenBank/DDBJ whole genome shotgun (WGS) entry which is preliminary data.</text>
</comment>
<dbReference type="PROSITE" id="PS50110">
    <property type="entry name" value="RESPONSE_REGULATORY"/>
    <property type="match status" value="1"/>
</dbReference>
<sequence>MDTKSKCTIVYADDALIHHILMRAMAQSHLLNLVYCASNGMDLIDYLHENGHKLPQICILDLHMPVLNGIETAKIMKEKFPSVRIFGLTSSSDEDERMKMREAGAEDIFSKEQMPLLMKQLAS</sequence>
<feature type="modified residue" description="4-aspartylphosphate" evidence="2">
    <location>
        <position position="61"/>
    </location>
</feature>
<organism evidence="4 5">
    <name type="scientific">Sphingobacterium zeae</name>
    <dbReference type="NCBI Taxonomy" id="1776859"/>
    <lineage>
        <taxon>Bacteria</taxon>
        <taxon>Pseudomonadati</taxon>
        <taxon>Bacteroidota</taxon>
        <taxon>Sphingobacteriia</taxon>
        <taxon>Sphingobacteriales</taxon>
        <taxon>Sphingobacteriaceae</taxon>
        <taxon>Sphingobacterium</taxon>
    </lineage>
</organism>
<dbReference type="PANTHER" id="PTHR44591:SF3">
    <property type="entry name" value="RESPONSE REGULATORY DOMAIN-CONTAINING PROTEIN"/>
    <property type="match status" value="1"/>
</dbReference>
<proteinExistence type="predicted"/>
<dbReference type="Proteomes" id="UP001244640">
    <property type="component" value="Unassembled WGS sequence"/>
</dbReference>
<dbReference type="PANTHER" id="PTHR44591">
    <property type="entry name" value="STRESS RESPONSE REGULATOR PROTEIN 1"/>
    <property type="match status" value="1"/>
</dbReference>